<dbReference type="InterPro" id="IPR049452">
    <property type="entry name" value="Anoctamin_TM"/>
</dbReference>
<feature type="transmembrane region" description="Helical" evidence="6">
    <location>
        <begin position="70"/>
        <end position="90"/>
    </location>
</feature>
<dbReference type="Proteomes" id="UP001487740">
    <property type="component" value="Unassembled WGS sequence"/>
</dbReference>
<keyword evidence="5 6" id="KW-0472">Membrane</keyword>
<evidence type="ECO:0000256" key="7">
    <source>
        <dbReference type="SAM" id="MobiDB-lite"/>
    </source>
</evidence>
<feature type="compositionally biased region" description="Acidic residues" evidence="7">
    <location>
        <begin position="610"/>
        <end position="620"/>
    </location>
</feature>
<accession>A0AAW0V0T0</accession>
<evidence type="ECO:0000256" key="4">
    <source>
        <dbReference type="ARBA" id="ARBA00022989"/>
    </source>
</evidence>
<comment type="similarity">
    <text evidence="2 6">Belongs to the anoctamin family.</text>
</comment>
<dbReference type="PANTHER" id="PTHR12308">
    <property type="entry name" value="ANOCTAMIN"/>
    <property type="match status" value="1"/>
</dbReference>
<feature type="transmembrane region" description="Helical" evidence="6">
    <location>
        <begin position="513"/>
        <end position="536"/>
    </location>
</feature>
<evidence type="ECO:0000313" key="10">
    <source>
        <dbReference type="Proteomes" id="UP001487740"/>
    </source>
</evidence>
<feature type="region of interest" description="Disordered" evidence="7">
    <location>
        <begin position="867"/>
        <end position="953"/>
    </location>
</feature>
<proteinExistence type="inferred from homology"/>
<organism evidence="9 10">
    <name type="scientific">Scylla paramamosain</name>
    <name type="common">Mud crab</name>
    <dbReference type="NCBI Taxonomy" id="85552"/>
    <lineage>
        <taxon>Eukaryota</taxon>
        <taxon>Metazoa</taxon>
        <taxon>Ecdysozoa</taxon>
        <taxon>Arthropoda</taxon>
        <taxon>Crustacea</taxon>
        <taxon>Multicrustacea</taxon>
        <taxon>Malacostraca</taxon>
        <taxon>Eumalacostraca</taxon>
        <taxon>Eucarida</taxon>
        <taxon>Decapoda</taxon>
        <taxon>Pleocyemata</taxon>
        <taxon>Brachyura</taxon>
        <taxon>Eubrachyura</taxon>
        <taxon>Portunoidea</taxon>
        <taxon>Portunidae</taxon>
        <taxon>Portuninae</taxon>
        <taxon>Scylla</taxon>
    </lineage>
</organism>
<gene>
    <name evidence="9" type="ORF">O3P69_001969</name>
</gene>
<evidence type="ECO:0000313" key="9">
    <source>
        <dbReference type="EMBL" id="KAK8405850.1"/>
    </source>
</evidence>
<sequence>MHAKVVENLVDQWASYTQPDLSRLPQCTLKHHIWGRALFKVCYGRGAHLDDDDDDDDDLHAILDDHDNKLTHLFVVSVALSSLVMIFIRYLSRFDLLFYILAEWTAAATIPGCVQLKASRLLRRKIPQSGHLMLPKRMWMQTVPTQDCEVVVVMAAGTREATLHWLLTRLKTRLPEVTVCVKNHAATNSYALYLSASYDGLIKGGEEMRLVKRTKPEYGGGLRELSHAELGIFQGVEDGATFFNTMERQSIVLYLLHSLRAGQGEDVQGTVFREGEPIIPKFQSEGMIHAILPLHDYKRIEHLRRTWVQTFFRYQPIEAIQQYFGSKIAIYFAWLGHYTTALTVPAVIGLIFWVCLWGRDQALEDKGFVLFALLNVVWASMWLEGWKRHSAVLAYNWGTLDTQFELLSEARPHFTGELRYPAWRRNLTRYLITLPVVLGCLLVVFVVMLLILQLQDLCDAFITEHEYTFYLSYAPKVLMALTISAFDEGYTKLAVWLNDLENYRVEEAYQNHLIIKLAVFRFVNSFLSLFYIAFYLQDMERLKEQLAALLLTRQVVGNIKESCIPYLLEQFKLAKLSFDLYGALSPSEENKQQDWPQENPPQPAGNDTQVLEEEDEEDDNKGENTQVGAAKSEDGEAKVGKSRDGDPCLARGSSKSRIVSQAEVECNMSRYEGTFEDYLEMFIQFGYVTLFSSAFPLAATCAFLNNLIEIRSDAFKLCCVFQRPFGNRAQSIGVWQDAMELMGVVGIMVNCILIGLSGQVHRMFPHMSTAQTILLIVVLEHAMIALKYGISYAIPDIPDWVATEMAKVEFQRREALRRLSTSNSPPTREDSQPPSPSRHLFSHSLSSEYVDRSVQTEVMYYRRRHSFKTSPSSTIDEDEVMTPSDSTSRRESLSESGEVDDQRDEEQTRGSVKLGRSVSAGERMKHRVPRVNRIRNQESNESNDSEEDLMPKSFDSLPMLSAPATVDKKNRLFRFSPENESALGQLKPRSRLLERPEFGQFSSRSAECVADPSTLRHYHDDSTGHISEEGTPEDSISSRTPTPQDEAKAISTPHTPQAEAAPLSPPAAQERKELPAPRRKPQMKFLKRAQSLSYVFKRSSKPPEKRKKIIKDDFAALTGRLEAQGELALVPLEKLVAIDDIQMQPSLSSYNVYTE</sequence>
<keyword evidence="10" id="KW-1185">Reference proteome</keyword>
<feature type="region of interest" description="Disordered" evidence="7">
    <location>
        <begin position="994"/>
        <end position="1084"/>
    </location>
</feature>
<evidence type="ECO:0000256" key="3">
    <source>
        <dbReference type="ARBA" id="ARBA00022692"/>
    </source>
</evidence>
<evidence type="ECO:0000256" key="6">
    <source>
        <dbReference type="RuleBase" id="RU280814"/>
    </source>
</evidence>
<comment type="subcellular location">
    <subcellularLocation>
        <location evidence="1 6">Membrane</location>
        <topology evidence="1 6">Multi-pass membrane protein</topology>
    </subcellularLocation>
</comment>
<feature type="compositionally biased region" description="Polar residues" evidence="7">
    <location>
        <begin position="1034"/>
        <end position="1043"/>
    </location>
</feature>
<dbReference type="AlphaFoldDB" id="A0AAW0V0T0"/>
<keyword evidence="3 6" id="KW-0812">Transmembrane</keyword>
<reference evidence="9 10" key="1">
    <citation type="submission" date="2023-03" db="EMBL/GenBank/DDBJ databases">
        <title>High-quality genome of Scylla paramamosain provides insights in environmental adaptation.</title>
        <authorList>
            <person name="Zhang L."/>
        </authorList>
    </citation>
    <scope>NUCLEOTIDE SEQUENCE [LARGE SCALE GENOMIC DNA]</scope>
    <source>
        <strain evidence="9">LZ_2023a</strain>
        <tissue evidence="9">Muscle</tissue>
    </source>
</reference>
<feature type="compositionally biased region" description="Basic and acidic residues" evidence="7">
    <location>
        <begin position="631"/>
        <end position="646"/>
    </location>
</feature>
<dbReference type="GO" id="GO:0005254">
    <property type="term" value="F:chloride channel activity"/>
    <property type="evidence" value="ECO:0007669"/>
    <property type="project" value="TreeGrafter"/>
</dbReference>
<feature type="transmembrane region" description="Helical" evidence="6">
    <location>
        <begin position="430"/>
        <end position="452"/>
    </location>
</feature>
<feature type="compositionally biased region" description="Basic residues" evidence="7">
    <location>
        <begin position="924"/>
        <end position="933"/>
    </location>
</feature>
<dbReference type="GO" id="GO:0005886">
    <property type="term" value="C:plasma membrane"/>
    <property type="evidence" value="ECO:0007669"/>
    <property type="project" value="TreeGrafter"/>
</dbReference>
<dbReference type="InterPro" id="IPR007632">
    <property type="entry name" value="Anoctamin"/>
</dbReference>
<dbReference type="PANTHER" id="PTHR12308:SF51">
    <property type="entry name" value="ANOCTAMIN-8"/>
    <property type="match status" value="1"/>
</dbReference>
<comment type="caution">
    <text evidence="6">Lacks conserved residue(s) required for the propagation of feature annotation.</text>
</comment>
<evidence type="ECO:0000256" key="2">
    <source>
        <dbReference type="ARBA" id="ARBA00009671"/>
    </source>
</evidence>
<feature type="region of interest" description="Disordered" evidence="7">
    <location>
        <begin position="589"/>
        <end position="652"/>
    </location>
</feature>
<feature type="region of interest" description="Disordered" evidence="7">
    <location>
        <begin position="817"/>
        <end position="844"/>
    </location>
</feature>
<dbReference type="EMBL" id="JARAKH010000003">
    <property type="protein sequence ID" value="KAK8405850.1"/>
    <property type="molecule type" value="Genomic_DNA"/>
</dbReference>
<protein>
    <recommendedName>
        <fullName evidence="6">Anoctamin</fullName>
    </recommendedName>
</protein>
<evidence type="ECO:0000256" key="5">
    <source>
        <dbReference type="ARBA" id="ARBA00023136"/>
    </source>
</evidence>
<keyword evidence="4 6" id="KW-1133">Transmembrane helix</keyword>
<feature type="transmembrane region" description="Helical" evidence="6">
    <location>
        <begin position="328"/>
        <end position="354"/>
    </location>
</feature>
<dbReference type="Pfam" id="PF04547">
    <property type="entry name" value="Anoctamin"/>
    <property type="match status" value="1"/>
</dbReference>
<comment type="caution">
    <text evidence="9">The sequence shown here is derived from an EMBL/GenBank/DDBJ whole genome shotgun (WGS) entry which is preliminary data.</text>
</comment>
<evidence type="ECO:0000256" key="1">
    <source>
        <dbReference type="ARBA" id="ARBA00004141"/>
    </source>
</evidence>
<feature type="transmembrane region" description="Helical" evidence="6">
    <location>
        <begin position="366"/>
        <end position="383"/>
    </location>
</feature>
<feature type="domain" description="Anoctamin transmembrane" evidence="8">
    <location>
        <begin position="320"/>
        <end position="807"/>
    </location>
</feature>
<evidence type="ECO:0000259" key="8">
    <source>
        <dbReference type="Pfam" id="PF04547"/>
    </source>
</evidence>
<feature type="compositionally biased region" description="Basic and acidic residues" evidence="7">
    <location>
        <begin position="1017"/>
        <end position="1028"/>
    </location>
</feature>
<name>A0AAW0V0T0_SCYPA</name>